<evidence type="ECO:0000313" key="2">
    <source>
        <dbReference type="WBParaSite" id="Pan_g17203.t1"/>
    </source>
</evidence>
<keyword evidence="1" id="KW-1185">Reference proteome</keyword>
<reference evidence="1" key="1">
    <citation type="journal article" date="2013" name="Genetics">
        <title>The draft genome and transcriptome of Panagrellus redivivus are shaped by the harsh demands of a free-living lifestyle.</title>
        <authorList>
            <person name="Srinivasan J."/>
            <person name="Dillman A.R."/>
            <person name="Macchietto M.G."/>
            <person name="Heikkinen L."/>
            <person name="Lakso M."/>
            <person name="Fracchia K.M."/>
            <person name="Antoshechkin I."/>
            <person name="Mortazavi A."/>
            <person name="Wong G."/>
            <person name="Sternberg P.W."/>
        </authorList>
    </citation>
    <scope>NUCLEOTIDE SEQUENCE [LARGE SCALE GENOMIC DNA]</scope>
    <source>
        <strain evidence="1">MT8872</strain>
    </source>
</reference>
<dbReference type="AlphaFoldDB" id="A0A7E4V6N9"/>
<dbReference type="Proteomes" id="UP000492821">
    <property type="component" value="Unassembled WGS sequence"/>
</dbReference>
<name>A0A7E4V6N9_PANRE</name>
<accession>A0A7E4V6N9</accession>
<proteinExistence type="predicted"/>
<protein>
    <submittedName>
        <fullName evidence="2">BTB domain-containing protein</fullName>
    </submittedName>
</protein>
<sequence length="414" mass="47880">MFYEDAVAERESEFPMLTKSDATTISKPTLTTPSKPLNFVYNWVITVPSLDQARMPLSTHFSTTYGLGSTDWNVHLKHRAMVNSFLHRNRAEPTSSGSHVIIETARSAKMLTGKCWIQYSIFSDEDMGVRTFESAKMQAVGTETFLNEGLRFRTPMTENFFDRFASTYKTKPGYKIHVNIELCLDIKYFIKGYESTTIFLNRFMKPFPVDVDSHFLFSFLKNHNFTINCADGVQVYADKRSIYLTSAYFRNMEDFDKLSEINTHFTSDVVRPVIWYLHSLCFELPKDCTLEYVRKVMRYVEIVNPANKLDIQACIHRSLCLKAAQNIDNYPLLVELAELSAPSRMMELKQIVCTVIADRYYERFKNDFPDGNINVIRDAPVDDIFHGLPFIGQTPSEWIDRIYRGKFRTAVIVP</sequence>
<organism evidence="1 2">
    <name type="scientific">Panagrellus redivivus</name>
    <name type="common">Microworm</name>
    <dbReference type="NCBI Taxonomy" id="6233"/>
    <lineage>
        <taxon>Eukaryota</taxon>
        <taxon>Metazoa</taxon>
        <taxon>Ecdysozoa</taxon>
        <taxon>Nematoda</taxon>
        <taxon>Chromadorea</taxon>
        <taxon>Rhabditida</taxon>
        <taxon>Tylenchina</taxon>
        <taxon>Panagrolaimomorpha</taxon>
        <taxon>Panagrolaimoidea</taxon>
        <taxon>Panagrolaimidae</taxon>
        <taxon>Panagrellus</taxon>
    </lineage>
</organism>
<reference evidence="2" key="2">
    <citation type="submission" date="2020-10" db="UniProtKB">
        <authorList>
            <consortium name="WormBaseParasite"/>
        </authorList>
    </citation>
    <scope>IDENTIFICATION</scope>
</reference>
<evidence type="ECO:0000313" key="1">
    <source>
        <dbReference type="Proteomes" id="UP000492821"/>
    </source>
</evidence>
<dbReference type="WBParaSite" id="Pan_g17203.t1">
    <property type="protein sequence ID" value="Pan_g17203.t1"/>
    <property type="gene ID" value="Pan_g17203"/>
</dbReference>